<dbReference type="InterPro" id="IPR015424">
    <property type="entry name" value="PyrdxlP-dep_Trfase"/>
</dbReference>
<keyword evidence="8" id="KW-1185">Reference proteome</keyword>
<organism evidence="7 8">
    <name type="scientific">Phyllobacterium myrsinacearum</name>
    <dbReference type="NCBI Taxonomy" id="28101"/>
    <lineage>
        <taxon>Bacteria</taxon>
        <taxon>Pseudomonadati</taxon>
        <taxon>Pseudomonadota</taxon>
        <taxon>Alphaproteobacteria</taxon>
        <taxon>Hyphomicrobiales</taxon>
        <taxon>Phyllobacteriaceae</taxon>
        <taxon>Phyllobacterium</taxon>
    </lineage>
</organism>
<comment type="cofactor">
    <cofactor evidence="1 5">
        <name>pyridoxal 5'-phosphate</name>
        <dbReference type="ChEBI" id="CHEBI:597326"/>
    </cofactor>
</comment>
<evidence type="ECO:0000313" key="8">
    <source>
        <dbReference type="Proteomes" id="UP000238563"/>
    </source>
</evidence>
<evidence type="ECO:0000256" key="3">
    <source>
        <dbReference type="ARBA" id="ARBA00011881"/>
    </source>
</evidence>
<dbReference type="Pfam" id="PF01212">
    <property type="entry name" value="Beta_elim_lyase"/>
    <property type="match status" value="1"/>
</dbReference>
<feature type="domain" description="Aromatic amino acid beta-eliminating lyase/threonine aldolase" evidence="6">
    <location>
        <begin position="3"/>
        <end position="292"/>
    </location>
</feature>
<dbReference type="InterPro" id="IPR015421">
    <property type="entry name" value="PyrdxlP-dep_Trfase_major"/>
</dbReference>
<dbReference type="InterPro" id="IPR001597">
    <property type="entry name" value="ArAA_b-elim_lyase/Thr_aldolase"/>
</dbReference>
<dbReference type="Gene3D" id="3.90.1150.10">
    <property type="entry name" value="Aspartate Aminotransferase, domain 1"/>
    <property type="match status" value="1"/>
</dbReference>
<keyword evidence="4 5" id="KW-0663">Pyridoxal phosphate</keyword>
<proteinExistence type="inferred from homology"/>
<dbReference type="AlphaFoldDB" id="A0A2S9JW93"/>
<protein>
    <recommendedName>
        <fullName evidence="5">L-threonine aldolase</fullName>
        <ecNumber evidence="5">4.1.2.48</ecNumber>
    </recommendedName>
</protein>
<dbReference type="PANTHER" id="PTHR48097">
    <property type="entry name" value="L-THREONINE ALDOLASE-RELATED"/>
    <property type="match status" value="1"/>
</dbReference>
<comment type="similarity">
    <text evidence="2 5">Belongs to the threonine aldolase family.</text>
</comment>
<comment type="caution">
    <text evidence="7">The sequence shown here is derived from an EMBL/GenBank/DDBJ whole genome shotgun (WGS) entry which is preliminary data.</text>
</comment>
<dbReference type="PANTHER" id="PTHR48097:SF5">
    <property type="entry name" value="LOW SPECIFICITY L-THREONINE ALDOLASE"/>
    <property type="match status" value="1"/>
</dbReference>
<dbReference type="GO" id="GO:0008732">
    <property type="term" value="F:L-allo-threonine aldolase activity"/>
    <property type="evidence" value="ECO:0007669"/>
    <property type="project" value="RHEA"/>
</dbReference>
<dbReference type="RefSeq" id="WP_105731868.1">
    <property type="nucleotide sequence ID" value="NZ_PVBT01000001.1"/>
</dbReference>
<evidence type="ECO:0000259" key="6">
    <source>
        <dbReference type="Pfam" id="PF01212"/>
    </source>
</evidence>
<evidence type="ECO:0000256" key="5">
    <source>
        <dbReference type="PIRNR" id="PIRNR038940"/>
    </source>
</evidence>
<comment type="function">
    <text evidence="5">Catalyzes the cleavage of L-allo-threonine and L-threonine to glycine and acetaldehyde.</text>
</comment>
<reference evidence="7 8" key="1">
    <citation type="submission" date="2018-02" db="EMBL/GenBank/DDBJ databases">
        <title>The draft genome of Phyllobacterium myrsinacearum DSM5892.</title>
        <authorList>
            <person name="Li L."/>
            <person name="Liu L."/>
            <person name="Zhang X."/>
            <person name="Wang T."/>
        </authorList>
    </citation>
    <scope>NUCLEOTIDE SEQUENCE [LARGE SCALE GENOMIC DNA]</scope>
    <source>
        <strain evidence="7 8">DSM 5892</strain>
    </source>
</reference>
<gene>
    <name evidence="7" type="ORF">C5750_00205</name>
</gene>
<comment type="subunit">
    <text evidence="3">Homotetramer.</text>
</comment>
<dbReference type="InterPro" id="IPR026273">
    <property type="entry name" value="Low_specificity_L-TA_bact"/>
</dbReference>
<evidence type="ECO:0000256" key="2">
    <source>
        <dbReference type="ARBA" id="ARBA00006966"/>
    </source>
</evidence>
<dbReference type="InterPro" id="IPR015422">
    <property type="entry name" value="PyrdxlP-dep_Trfase_small"/>
</dbReference>
<dbReference type="GO" id="GO:0006567">
    <property type="term" value="P:L-threonine catabolic process"/>
    <property type="evidence" value="ECO:0007669"/>
    <property type="project" value="UniProtKB-UniRule"/>
</dbReference>
<evidence type="ECO:0000313" key="7">
    <source>
        <dbReference type="EMBL" id="PRD57625.1"/>
    </source>
</evidence>
<dbReference type="EMBL" id="PVBT01000001">
    <property type="protein sequence ID" value="PRD57625.1"/>
    <property type="molecule type" value="Genomic_DNA"/>
</dbReference>
<accession>A0A2S9JW93</accession>
<dbReference type="SUPFAM" id="SSF53383">
    <property type="entry name" value="PLP-dependent transferases"/>
    <property type="match status" value="1"/>
</dbReference>
<dbReference type="EC" id="4.1.2.48" evidence="5"/>
<keyword evidence="5" id="KW-0456">Lyase</keyword>
<dbReference type="OrthoDB" id="9774495at2"/>
<name>A0A2S9JW93_9HYPH</name>
<evidence type="ECO:0000256" key="1">
    <source>
        <dbReference type="ARBA" id="ARBA00001933"/>
    </source>
</evidence>
<comment type="catalytic activity">
    <reaction evidence="5">
        <text>L-allo-threonine = acetaldehyde + glycine</text>
        <dbReference type="Rhea" id="RHEA:26209"/>
        <dbReference type="ChEBI" id="CHEBI:15343"/>
        <dbReference type="ChEBI" id="CHEBI:57305"/>
        <dbReference type="ChEBI" id="CHEBI:58585"/>
        <dbReference type="EC" id="4.1.2.48"/>
    </reaction>
</comment>
<comment type="catalytic activity">
    <reaction evidence="5">
        <text>L-threonine = acetaldehyde + glycine</text>
        <dbReference type="Rhea" id="RHEA:19625"/>
        <dbReference type="ChEBI" id="CHEBI:15343"/>
        <dbReference type="ChEBI" id="CHEBI:57305"/>
        <dbReference type="ChEBI" id="CHEBI:57926"/>
        <dbReference type="EC" id="4.1.2.48"/>
    </reaction>
</comment>
<sequence>MLFASDNWAGAHPKIAENLTRHAGGFAAAYGTGDLDHAVQQTFSTIFERDVAVFFVGTGTAANSLAQASIVRPGGITFAHREAHMIADEAGAPGFFAHGARVQAIDGPTGRIAIDNLKAALNGFPEGHVHAGQPMSVSITQSTESGTLYELAEIAAISALCRENGLPLHMDGARFANALVALGCSPAEMTWKQGVDILSFGGTKNGCWCAEALVFMNPDQARQMPYIRMRSAQNFSKSRFIAAQFEAYFAGGLWLETAAHANAMAAELAGRISASKELRLAWQPRANEVFAIMTKQTSAKLQAAGAVFYDWHTPHAEKGLVAEDETITRFVTSFATTPEDIRRFGALIA</sequence>
<dbReference type="PIRSF" id="PIRSF038940">
    <property type="entry name" value="Low_specificity_LTA"/>
    <property type="match status" value="1"/>
</dbReference>
<dbReference type="Proteomes" id="UP000238563">
    <property type="component" value="Unassembled WGS sequence"/>
</dbReference>
<evidence type="ECO:0000256" key="4">
    <source>
        <dbReference type="ARBA" id="ARBA00022898"/>
    </source>
</evidence>
<dbReference type="Gene3D" id="3.40.640.10">
    <property type="entry name" value="Type I PLP-dependent aspartate aminotransferase-like (Major domain)"/>
    <property type="match status" value="1"/>
</dbReference>